<name>A0A1G6BM88_9BACT</name>
<dbReference type="HAMAP" id="MF_01342">
    <property type="entry name" value="Ribosomal_uL16"/>
    <property type="match status" value="1"/>
</dbReference>
<dbReference type="PANTHER" id="PTHR12220:SF13">
    <property type="entry name" value="LARGE RIBOSOMAL SUBUNIT PROTEIN UL16M"/>
    <property type="match status" value="1"/>
</dbReference>
<dbReference type="GO" id="GO:0019843">
    <property type="term" value="F:rRNA binding"/>
    <property type="evidence" value="ECO:0007669"/>
    <property type="project" value="UniProtKB-UniRule"/>
</dbReference>
<keyword evidence="4 7" id="KW-0689">Ribosomal protein</keyword>
<dbReference type="GO" id="GO:0006412">
    <property type="term" value="P:translation"/>
    <property type="evidence" value="ECO:0007669"/>
    <property type="project" value="UniProtKB-UniRule"/>
</dbReference>
<dbReference type="CDD" id="cd01433">
    <property type="entry name" value="Ribosomal_L16_L10e"/>
    <property type="match status" value="1"/>
</dbReference>
<keyword evidence="3 7" id="KW-0699">rRNA-binding</keyword>
<sequence>MLSPKKVKFRKQQKNRIKGMALRGSSVVFGDIGLKALEPGKLTSQQIESARIAMMRHIKRGGKVWIRVFPDKPITAKPAETRQGKGKGAPVGWCAPIRRGRVLYEIKGVSIELASEALRLAAYKLPIKTSIVLREA</sequence>
<evidence type="ECO:0000256" key="1">
    <source>
        <dbReference type="ARBA" id="ARBA00008931"/>
    </source>
</evidence>
<keyword evidence="7 9" id="KW-0694">RNA-binding</keyword>
<dbReference type="PRINTS" id="PR00060">
    <property type="entry name" value="RIBOSOMALL16"/>
</dbReference>
<dbReference type="Pfam" id="PF00252">
    <property type="entry name" value="Ribosomal_L16"/>
    <property type="match status" value="1"/>
</dbReference>
<comment type="subunit">
    <text evidence="7 9">Part of the 50S ribosomal subunit.</text>
</comment>
<keyword evidence="2 7" id="KW-0820">tRNA-binding</keyword>
<evidence type="ECO:0000256" key="2">
    <source>
        <dbReference type="ARBA" id="ARBA00022555"/>
    </source>
</evidence>
<evidence type="ECO:0000256" key="9">
    <source>
        <dbReference type="RuleBase" id="RU004414"/>
    </source>
</evidence>
<evidence type="ECO:0000256" key="8">
    <source>
        <dbReference type="RuleBase" id="RU004413"/>
    </source>
</evidence>
<organism evidence="10 11">
    <name type="scientific">Desulfonatronum thiosulfatophilum</name>
    <dbReference type="NCBI Taxonomy" id="617002"/>
    <lineage>
        <taxon>Bacteria</taxon>
        <taxon>Pseudomonadati</taxon>
        <taxon>Thermodesulfobacteriota</taxon>
        <taxon>Desulfovibrionia</taxon>
        <taxon>Desulfovibrionales</taxon>
        <taxon>Desulfonatronaceae</taxon>
        <taxon>Desulfonatronum</taxon>
    </lineage>
</organism>
<dbReference type="RefSeq" id="WP_092118185.1">
    <property type="nucleotide sequence ID" value="NZ_FMXO01000005.1"/>
</dbReference>
<evidence type="ECO:0000313" key="11">
    <source>
        <dbReference type="Proteomes" id="UP000198771"/>
    </source>
</evidence>
<dbReference type="SUPFAM" id="SSF54686">
    <property type="entry name" value="Ribosomal protein L16p/L10e"/>
    <property type="match status" value="1"/>
</dbReference>
<dbReference type="InterPro" id="IPR047873">
    <property type="entry name" value="Ribosomal_uL16"/>
</dbReference>
<dbReference type="InterPro" id="IPR000114">
    <property type="entry name" value="Ribosomal_uL16_bact-type"/>
</dbReference>
<dbReference type="OrthoDB" id="9802589at2"/>
<dbReference type="AlphaFoldDB" id="A0A1G6BM88"/>
<reference evidence="10 11" key="1">
    <citation type="submission" date="2016-10" db="EMBL/GenBank/DDBJ databases">
        <authorList>
            <person name="de Groot N.N."/>
        </authorList>
    </citation>
    <scope>NUCLEOTIDE SEQUENCE [LARGE SCALE GENOMIC DNA]</scope>
    <source>
        <strain evidence="10 11">ASO4-2</strain>
    </source>
</reference>
<dbReference type="NCBIfam" id="TIGR01164">
    <property type="entry name" value="rplP_bact"/>
    <property type="match status" value="1"/>
</dbReference>
<keyword evidence="11" id="KW-1185">Reference proteome</keyword>
<comment type="function">
    <text evidence="7 9">Binds 23S rRNA and is also seen to make contacts with the A and possibly P site tRNAs.</text>
</comment>
<dbReference type="Gene3D" id="3.90.1170.10">
    <property type="entry name" value="Ribosomal protein L10e/L16"/>
    <property type="match status" value="1"/>
</dbReference>
<dbReference type="Proteomes" id="UP000198771">
    <property type="component" value="Unassembled WGS sequence"/>
</dbReference>
<evidence type="ECO:0000313" key="10">
    <source>
        <dbReference type="EMBL" id="SDB21723.1"/>
    </source>
</evidence>
<dbReference type="InterPro" id="IPR020798">
    <property type="entry name" value="Ribosomal_uL16_CS"/>
</dbReference>
<keyword evidence="5 7" id="KW-0687">Ribonucleoprotein</keyword>
<comment type="similarity">
    <text evidence="1 7 8">Belongs to the universal ribosomal protein uL16 family.</text>
</comment>
<gene>
    <name evidence="7" type="primary">rplP</name>
    <name evidence="10" type="ORF">SAMN05660653_01048</name>
</gene>
<dbReference type="EMBL" id="FMXO01000005">
    <property type="protein sequence ID" value="SDB21723.1"/>
    <property type="molecule type" value="Genomic_DNA"/>
</dbReference>
<dbReference type="GO" id="GO:0000049">
    <property type="term" value="F:tRNA binding"/>
    <property type="evidence" value="ECO:0007669"/>
    <property type="project" value="UniProtKB-KW"/>
</dbReference>
<evidence type="ECO:0000256" key="3">
    <source>
        <dbReference type="ARBA" id="ARBA00022730"/>
    </source>
</evidence>
<dbReference type="GO" id="GO:0003735">
    <property type="term" value="F:structural constituent of ribosome"/>
    <property type="evidence" value="ECO:0007669"/>
    <property type="project" value="InterPro"/>
</dbReference>
<evidence type="ECO:0000256" key="7">
    <source>
        <dbReference type="HAMAP-Rule" id="MF_01342"/>
    </source>
</evidence>
<dbReference type="GO" id="GO:0022625">
    <property type="term" value="C:cytosolic large ribosomal subunit"/>
    <property type="evidence" value="ECO:0007669"/>
    <property type="project" value="TreeGrafter"/>
</dbReference>
<dbReference type="PROSITE" id="PS00586">
    <property type="entry name" value="RIBOSOMAL_L16_1"/>
    <property type="match status" value="1"/>
</dbReference>
<evidence type="ECO:0000256" key="6">
    <source>
        <dbReference type="ARBA" id="ARBA00035198"/>
    </source>
</evidence>
<proteinExistence type="inferred from homology"/>
<dbReference type="InterPro" id="IPR016180">
    <property type="entry name" value="Ribosomal_uL16_dom"/>
</dbReference>
<dbReference type="InterPro" id="IPR036920">
    <property type="entry name" value="Ribosomal_uL16_sf"/>
</dbReference>
<dbReference type="STRING" id="617002.SAMN05660653_01048"/>
<dbReference type="PANTHER" id="PTHR12220">
    <property type="entry name" value="50S/60S RIBOSOMAL PROTEIN L16"/>
    <property type="match status" value="1"/>
</dbReference>
<evidence type="ECO:0000256" key="5">
    <source>
        <dbReference type="ARBA" id="ARBA00023274"/>
    </source>
</evidence>
<dbReference type="FunFam" id="3.90.1170.10:FF:000001">
    <property type="entry name" value="50S ribosomal protein L16"/>
    <property type="match status" value="1"/>
</dbReference>
<protein>
    <recommendedName>
        <fullName evidence="6 7">Large ribosomal subunit protein uL16</fullName>
    </recommendedName>
</protein>
<evidence type="ECO:0000256" key="4">
    <source>
        <dbReference type="ARBA" id="ARBA00022980"/>
    </source>
</evidence>
<accession>A0A1G6BM88</accession>